<feature type="non-terminal residue" evidence="1">
    <location>
        <position position="402"/>
    </location>
</feature>
<dbReference type="InterPro" id="IPR010033">
    <property type="entry name" value="HAD_SF_ppase_IIIC"/>
</dbReference>
<dbReference type="AlphaFoldDB" id="A0A3B0WWW2"/>
<name>A0A3B0WWW2_9ZZZZ</name>
<proteinExistence type="predicted"/>
<reference evidence="1" key="1">
    <citation type="submission" date="2018-06" db="EMBL/GenBank/DDBJ databases">
        <authorList>
            <person name="Zhirakovskaya E."/>
        </authorList>
    </citation>
    <scope>NUCLEOTIDE SEQUENCE</scope>
</reference>
<dbReference type="InterPro" id="IPR023214">
    <property type="entry name" value="HAD_sf"/>
</dbReference>
<evidence type="ECO:0008006" key="2">
    <source>
        <dbReference type="Google" id="ProtNLM"/>
    </source>
</evidence>
<dbReference type="SUPFAM" id="SSF56784">
    <property type="entry name" value="HAD-like"/>
    <property type="match status" value="1"/>
</dbReference>
<dbReference type="Gene3D" id="3.40.50.1000">
    <property type="entry name" value="HAD superfamily/HAD-like"/>
    <property type="match status" value="1"/>
</dbReference>
<organism evidence="1">
    <name type="scientific">hydrothermal vent metagenome</name>
    <dbReference type="NCBI Taxonomy" id="652676"/>
    <lineage>
        <taxon>unclassified sequences</taxon>
        <taxon>metagenomes</taxon>
        <taxon>ecological metagenomes</taxon>
    </lineage>
</organism>
<protein>
    <recommendedName>
        <fullName evidence="2">FCP1 homology domain-containing protein</fullName>
    </recommendedName>
</protein>
<accession>A0A3B0WWW2</accession>
<gene>
    <name evidence="1" type="ORF">MNBD_GAMMA07-2580</name>
</gene>
<dbReference type="NCBIfam" id="TIGR01681">
    <property type="entry name" value="HAD-SF-IIIC"/>
    <property type="match status" value="1"/>
</dbReference>
<dbReference type="InterPro" id="IPR036412">
    <property type="entry name" value="HAD-like_sf"/>
</dbReference>
<sequence length="402" mass="45124">MNLSFLDASKIVSSTKASQTKEFVFVASCQLEKLDVFLKAHSLLLDINADYSTLPFNTLRQYLSNSEANKKHIVILFPWDLCPSLDWRLGVPNNELDISNIIDEANKFISIVLNLNEVQVIYCDTSIPAGSMIASSLAVFKNIIQKILIENDILALSENCFSLTSYLNNGCPICSSKLSHVSECIASLFIPIKNYKKIIITDFDNVMWDGVIGEDGVSNIAFSQQGKGYIHYIYQTYLRKIKNLGILVAGVTRNDESLAKLAFENNQMQFDWNDFVCVSASYNAKSSQIKLISKQLNLPLDSFIFIDDNPIEIEEVSVALPDVKCVIFPSKTDCFPDFIENINNLFFLDSITDDDKNRTQLYKNRSKILPPSTEIGADLTDYLISLSMKLKAKICDSGNSTR</sequence>
<dbReference type="EMBL" id="UOFF01000306">
    <property type="protein sequence ID" value="VAW56950.1"/>
    <property type="molecule type" value="Genomic_DNA"/>
</dbReference>
<evidence type="ECO:0000313" key="1">
    <source>
        <dbReference type="EMBL" id="VAW56950.1"/>
    </source>
</evidence>